<sequence>MRRPMFEETPAIRLKWFYEILENEEARLRKRQRSRESSFRAEVDDDLIPMHSPALRLERRRLRDANAAFQMDWGLGDQSAIMPLPLESEYLAWDGDAALDRVSDGPEQEDTSDADEDLIEGSVEVDADARSIARASEPHVIRLRPGQRLLRVPATQTHTPVISTRRKKQRV</sequence>
<dbReference type="EMBL" id="LT671824">
    <property type="protein sequence ID" value="SHO78308.1"/>
    <property type="molecule type" value="Genomic_DNA"/>
</dbReference>
<reference evidence="3" key="1">
    <citation type="journal article" date="2017" name="Nucleic Acids Res.">
        <title>Proteogenomics produces comprehensive and highly accurate protein-coding gene annotation in a complete genome assembly of Malassezia sympodialis.</title>
        <authorList>
            <person name="Zhu Y."/>
            <person name="Engstroem P.G."/>
            <person name="Tellgren-Roth C."/>
            <person name="Baudo C.D."/>
            <person name="Kennell J.C."/>
            <person name="Sun S."/>
            <person name="Billmyre R.B."/>
            <person name="Schroeder M.S."/>
            <person name="Andersson A."/>
            <person name="Holm T."/>
            <person name="Sigurgeirsson B."/>
            <person name="Wu G."/>
            <person name="Sankaranarayanan S.R."/>
            <person name="Siddharthan R."/>
            <person name="Sanyal K."/>
            <person name="Lundeberg J."/>
            <person name="Nystedt B."/>
            <person name="Boekhout T."/>
            <person name="Dawson T.L. Jr."/>
            <person name="Heitman J."/>
            <person name="Scheynius A."/>
            <person name="Lehtioe J."/>
        </authorList>
    </citation>
    <scope>NUCLEOTIDE SEQUENCE [LARGE SCALE GENOMIC DNA]</scope>
    <source>
        <strain evidence="3">ATCC 42132</strain>
    </source>
</reference>
<dbReference type="AlphaFoldDB" id="A0A1M8A7G1"/>
<keyword evidence="3" id="KW-1185">Reference proteome</keyword>
<name>A0A1M8A7G1_MALS4</name>
<feature type="region of interest" description="Disordered" evidence="1">
    <location>
        <begin position="97"/>
        <end position="117"/>
    </location>
</feature>
<evidence type="ECO:0000313" key="3">
    <source>
        <dbReference type="Proteomes" id="UP000186303"/>
    </source>
</evidence>
<dbReference type="VEuPathDB" id="FungiDB:MSYG_2650"/>
<organism evidence="2 3">
    <name type="scientific">Malassezia sympodialis (strain ATCC 42132)</name>
    <name type="common">Atopic eczema-associated yeast</name>
    <dbReference type="NCBI Taxonomy" id="1230383"/>
    <lineage>
        <taxon>Eukaryota</taxon>
        <taxon>Fungi</taxon>
        <taxon>Dikarya</taxon>
        <taxon>Basidiomycota</taxon>
        <taxon>Ustilaginomycotina</taxon>
        <taxon>Malasseziomycetes</taxon>
        <taxon>Malasseziales</taxon>
        <taxon>Malasseziaceae</taxon>
        <taxon>Malassezia</taxon>
    </lineage>
</organism>
<dbReference type="OrthoDB" id="3360142at2759"/>
<feature type="compositionally biased region" description="Acidic residues" evidence="1">
    <location>
        <begin position="106"/>
        <end position="117"/>
    </location>
</feature>
<accession>A0A1M8A7G1</accession>
<evidence type="ECO:0000313" key="2">
    <source>
        <dbReference type="EMBL" id="SHO78308.1"/>
    </source>
</evidence>
<evidence type="ECO:0000256" key="1">
    <source>
        <dbReference type="SAM" id="MobiDB-lite"/>
    </source>
</evidence>
<gene>
    <name evidence="2" type="ORF">MSYG_2650</name>
</gene>
<proteinExistence type="predicted"/>
<dbReference type="Proteomes" id="UP000186303">
    <property type="component" value="Chromosome 4"/>
</dbReference>
<protein>
    <submittedName>
        <fullName evidence="2">Uncharacterized protein</fullName>
    </submittedName>
</protein>